<keyword evidence="6" id="KW-0235">DNA replication</keyword>
<keyword evidence="5 6" id="KW-0269">Exonuclease</keyword>
<accession>B6G1B9</accession>
<dbReference type="HOGENOM" id="CLU_038045_3_0_9"/>
<dbReference type="SUPFAM" id="SSF56300">
    <property type="entry name" value="Metallo-dependent phosphatases"/>
    <property type="match status" value="1"/>
</dbReference>
<dbReference type="EMBL" id="ABWP01000072">
    <property type="protein sequence ID" value="EEA84437.1"/>
    <property type="molecule type" value="Genomic_DNA"/>
</dbReference>
<evidence type="ECO:0000256" key="5">
    <source>
        <dbReference type="ARBA" id="ARBA00022839"/>
    </source>
</evidence>
<name>B6G1B9_PEPHT</name>
<dbReference type="InterPro" id="IPR050535">
    <property type="entry name" value="DNA_Repair-Maintenance_Comp"/>
</dbReference>
<comment type="function">
    <text evidence="6">SbcCD cleaves DNA hairpin structures. These structures can inhibit DNA replication and are intermediates in certain DNA recombination reactions. The complex acts as a 3'-&gt;5' double strand exonuclease that can open hairpins. It also has a 5' single-strand endonuclease activity.</text>
</comment>
<keyword evidence="4 6" id="KW-0378">Hydrolase</keyword>
<dbReference type="OrthoDB" id="9773856at2"/>
<comment type="subunit">
    <text evidence="6">Heterodimer of SbcC and SbcD.</text>
</comment>
<dbReference type="RefSeq" id="WP_006440787.1">
    <property type="nucleotide sequence ID" value="NZ_DS995359.1"/>
</dbReference>
<dbReference type="Proteomes" id="UP000003178">
    <property type="component" value="Unassembled WGS sequence"/>
</dbReference>
<evidence type="ECO:0000259" key="7">
    <source>
        <dbReference type="Pfam" id="PF00149"/>
    </source>
</evidence>
<dbReference type="PANTHER" id="PTHR30337:SF0">
    <property type="entry name" value="NUCLEASE SBCCD SUBUNIT D"/>
    <property type="match status" value="1"/>
</dbReference>
<comment type="caution">
    <text evidence="8">The sequence shown here is derived from an EMBL/GenBank/DDBJ whole genome shotgun (WGS) entry which is preliminary data.</text>
</comment>
<dbReference type="InterPro" id="IPR041796">
    <property type="entry name" value="Mre11_N"/>
</dbReference>
<evidence type="ECO:0000256" key="2">
    <source>
        <dbReference type="ARBA" id="ARBA00013365"/>
    </source>
</evidence>
<proteinExistence type="inferred from homology"/>
<reference evidence="8 9" key="2">
    <citation type="submission" date="2008-10" db="EMBL/GenBank/DDBJ databases">
        <title>Draft genome sequence of Clostridium hiranonis (DSM 13275).</title>
        <authorList>
            <person name="Sudarsanam P."/>
            <person name="Ley R."/>
            <person name="Guruge J."/>
            <person name="Turnbaugh P.J."/>
            <person name="Mahowald M."/>
            <person name="Liep D."/>
            <person name="Gordon J."/>
        </authorList>
    </citation>
    <scope>NUCLEOTIDE SEQUENCE [LARGE SCALE GENOMIC DNA]</scope>
    <source>
        <strain evidence="8 9">DSM 13275</strain>
    </source>
</reference>
<dbReference type="GO" id="GO:0004519">
    <property type="term" value="F:endonuclease activity"/>
    <property type="evidence" value="ECO:0007669"/>
    <property type="project" value="UniProtKB-KW"/>
</dbReference>
<evidence type="ECO:0000313" key="8">
    <source>
        <dbReference type="EMBL" id="EEA84437.1"/>
    </source>
</evidence>
<dbReference type="PANTHER" id="PTHR30337">
    <property type="entry name" value="COMPONENT OF ATP-DEPENDENT DSDNA EXONUCLEASE"/>
    <property type="match status" value="1"/>
</dbReference>
<dbReference type="eggNOG" id="COG0420">
    <property type="taxonomic scope" value="Bacteria"/>
</dbReference>
<dbReference type="GO" id="GO:0006310">
    <property type="term" value="P:DNA recombination"/>
    <property type="evidence" value="ECO:0007669"/>
    <property type="project" value="UniProtKB-KW"/>
</dbReference>
<dbReference type="GO" id="GO:0006260">
    <property type="term" value="P:DNA replication"/>
    <property type="evidence" value="ECO:0007669"/>
    <property type="project" value="UniProtKB-KW"/>
</dbReference>
<protein>
    <recommendedName>
        <fullName evidence="2 6">Nuclease SbcCD subunit D</fullName>
    </recommendedName>
</protein>
<evidence type="ECO:0000256" key="6">
    <source>
        <dbReference type="RuleBase" id="RU363069"/>
    </source>
</evidence>
<sequence>MRFIHTSDWHLGKNLEGHSRIEEQKMFCSDFVKIVEDNDIDMVVIAGDIYDTANPSAEAEKLFYSTVSKIAANGKRCVVVIAGNHDSPERIEAASPLAFEQGILLFGNPLSKTSIGKFEGFEIVEAKKGMTKLIINGEKVNVLTLPYPSEKRLNDAFEAETDEDRQKTYSQKIGQIFRDLQEDFEEDSINIAVSHLFVVGGESSDSERPIQLGGSLLVERKDLPDKANYVALGHLHKPQKASELGCSYYSGSPLQYSKSERVYVKGAKIVEIHPNEKPKLEDIMFNNYKPIELFKCRGVQEALDICEQNRGRSMWSYFEIKTDEIISQEDIKAMKKNLADIIEIKPVITYQQEEKTVDLKTKSMAELFRDFYTFNKGVEPKGELMDMFMKIAGEEGGEE</sequence>
<dbReference type="InterPro" id="IPR004593">
    <property type="entry name" value="SbcD"/>
</dbReference>
<evidence type="ECO:0000256" key="1">
    <source>
        <dbReference type="ARBA" id="ARBA00010555"/>
    </source>
</evidence>
<comment type="similarity">
    <text evidence="1 6">Belongs to the SbcD family.</text>
</comment>
<dbReference type="AlphaFoldDB" id="B6G1B9"/>
<dbReference type="Gene3D" id="3.60.21.10">
    <property type="match status" value="1"/>
</dbReference>
<organism evidence="8 9">
    <name type="scientific">Peptacetobacter hiranonis (strain DSM 13275 / JCM 10541 / KCTC 15199 / TO-931)</name>
    <name type="common">Clostridium hiranonis</name>
    <dbReference type="NCBI Taxonomy" id="500633"/>
    <lineage>
        <taxon>Bacteria</taxon>
        <taxon>Bacillati</taxon>
        <taxon>Bacillota</taxon>
        <taxon>Clostridia</taxon>
        <taxon>Peptostreptococcales</taxon>
        <taxon>Peptostreptococcaceae</taxon>
        <taxon>Peptacetobacter</taxon>
    </lineage>
</organism>
<keyword evidence="3 6" id="KW-0540">Nuclease</keyword>
<dbReference type="CDD" id="cd00840">
    <property type="entry name" value="MPP_Mre11_N"/>
    <property type="match status" value="1"/>
</dbReference>
<keyword evidence="9" id="KW-1185">Reference proteome</keyword>
<dbReference type="InterPro" id="IPR004843">
    <property type="entry name" value="Calcineurin-like_PHP"/>
</dbReference>
<evidence type="ECO:0000256" key="4">
    <source>
        <dbReference type="ARBA" id="ARBA00022801"/>
    </source>
</evidence>
<evidence type="ECO:0000256" key="3">
    <source>
        <dbReference type="ARBA" id="ARBA00022722"/>
    </source>
</evidence>
<keyword evidence="6" id="KW-0233">DNA recombination</keyword>
<dbReference type="STRING" id="500633.CLOHIR_01925"/>
<dbReference type="GO" id="GO:0008408">
    <property type="term" value="F:3'-5' exonuclease activity"/>
    <property type="evidence" value="ECO:0007669"/>
    <property type="project" value="InterPro"/>
</dbReference>
<evidence type="ECO:0000313" key="9">
    <source>
        <dbReference type="Proteomes" id="UP000003178"/>
    </source>
</evidence>
<dbReference type="NCBIfam" id="TIGR00619">
    <property type="entry name" value="sbcd"/>
    <property type="match status" value="1"/>
</dbReference>
<dbReference type="Pfam" id="PF00149">
    <property type="entry name" value="Metallophos"/>
    <property type="match status" value="1"/>
</dbReference>
<gene>
    <name evidence="6 8" type="primary">sbcD</name>
    <name evidence="8" type="ORF">CLOHIR_01925</name>
</gene>
<feature type="domain" description="Calcineurin-like phosphoesterase" evidence="7">
    <location>
        <begin position="1"/>
        <end position="238"/>
    </location>
</feature>
<reference evidence="8 9" key="1">
    <citation type="submission" date="2008-09" db="EMBL/GenBank/DDBJ databases">
        <authorList>
            <person name="Fulton L."/>
            <person name="Clifton S."/>
            <person name="Fulton B."/>
            <person name="Xu J."/>
            <person name="Minx P."/>
            <person name="Pepin K.H."/>
            <person name="Johnson M."/>
            <person name="Thiruvilangam P."/>
            <person name="Bhonagiri V."/>
            <person name="Nash W.E."/>
            <person name="Mardis E.R."/>
            <person name="Wilson R.K."/>
        </authorList>
    </citation>
    <scope>NUCLEOTIDE SEQUENCE [LARGE SCALE GENOMIC DNA]</scope>
    <source>
        <strain evidence="8 9">DSM 13275</strain>
    </source>
</reference>
<keyword evidence="6" id="KW-0255">Endonuclease</keyword>
<dbReference type="InterPro" id="IPR029052">
    <property type="entry name" value="Metallo-depent_PP-like"/>
</dbReference>